<comment type="caution">
    <text evidence="2">The sequence shown here is derived from an EMBL/GenBank/DDBJ whole genome shotgun (WGS) entry which is preliminary data.</text>
</comment>
<gene>
    <name evidence="2" type="ORF">FN976_26440</name>
</gene>
<dbReference type="AlphaFoldDB" id="A0A562ZF92"/>
<keyword evidence="1" id="KW-1133">Transmembrane helix</keyword>
<dbReference type="Proteomes" id="UP000318199">
    <property type="component" value="Unassembled WGS sequence"/>
</dbReference>
<keyword evidence="1" id="KW-0812">Transmembrane</keyword>
<feature type="transmembrane region" description="Helical" evidence="1">
    <location>
        <begin position="85"/>
        <end position="104"/>
    </location>
</feature>
<protein>
    <submittedName>
        <fullName evidence="2">Uncharacterized protein</fullName>
    </submittedName>
</protein>
<dbReference type="EMBL" id="VOBQ01000025">
    <property type="protein sequence ID" value="TWO66655.1"/>
    <property type="molecule type" value="Genomic_DNA"/>
</dbReference>
<name>A0A562ZF92_9BURK</name>
<proteinExistence type="predicted"/>
<evidence type="ECO:0000256" key="1">
    <source>
        <dbReference type="SAM" id="Phobius"/>
    </source>
</evidence>
<reference evidence="2 3" key="1">
    <citation type="submission" date="2019-07" db="EMBL/GenBank/DDBJ databases">
        <title>Caenimonas sedimenti sp. nov., isolated from activated sludge.</title>
        <authorList>
            <person name="Xu J."/>
        </authorList>
    </citation>
    <scope>NUCLEOTIDE SEQUENCE [LARGE SCALE GENOMIC DNA]</scope>
    <source>
        <strain evidence="2 3">HX-9-20</strain>
    </source>
</reference>
<feature type="transmembrane region" description="Helical" evidence="1">
    <location>
        <begin position="63"/>
        <end position="79"/>
    </location>
</feature>
<evidence type="ECO:0000313" key="3">
    <source>
        <dbReference type="Proteomes" id="UP000318199"/>
    </source>
</evidence>
<keyword evidence="1" id="KW-0472">Membrane</keyword>
<dbReference type="RefSeq" id="WP_186511212.1">
    <property type="nucleotide sequence ID" value="NZ_VOBQ01000025.1"/>
</dbReference>
<keyword evidence="3" id="KW-1185">Reference proteome</keyword>
<sequence length="393" mass="43796">MIRFMPDTWFEAVMRPIAMAAPNGHVYVEIMAPDLRFAFAIGLAAMLLLSLRRRPPLNRPTRTLLALVALAFVPWLLTSGNGRYFIPYLLIAGPLCIALAWALPGTKAIRGAAIGLMLGLQVFVVLYATNPWRSWSLTHWQEAPYFDVAIPADVRAAPATFVTITSISYSLVYPLFHPQSHWINISSMIADTARSIEARRAHALFAGTRPLYLLVPSQPMHMASGNVPNAELQDVIDLRLNSHRLALDRSQPCRLMLSRRLAMEAYGDLAKAKPERVAQLGFWLCPLRYPAERKTAPPAPATFDAVFRKLEQACPRFFPPGAETVPFGAGAMRNYSGADMKVLVADDGMVYYKYWRALNFEPVGSIAEVTSDNFKMDCSNMRGRSGLPWERAI</sequence>
<accession>A0A562ZF92</accession>
<organism evidence="2 3">
    <name type="scientific">Caenimonas sedimenti</name>
    <dbReference type="NCBI Taxonomy" id="2596921"/>
    <lineage>
        <taxon>Bacteria</taxon>
        <taxon>Pseudomonadati</taxon>
        <taxon>Pseudomonadota</taxon>
        <taxon>Betaproteobacteria</taxon>
        <taxon>Burkholderiales</taxon>
        <taxon>Comamonadaceae</taxon>
        <taxon>Caenimonas</taxon>
    </lineage>
</organism>
<feature type="transmembrane region" description="Helical" evidence="1">
    <location>
        <begin position="35"/>
        <end position="51"/>
    </location>
</feature>
<feature type="transmembrane region" description="Helical" evidence="1">
    <location>
        <begin position="111"/>
        <end position="129"/>
    </location>
</feature>
<evidence type="ECO:0000313" key="2">
    <source>
        <dbReference type="EMBL" id="TWO66655.1"/>
    </source>
</evidence>